<accession>A0A6C0VEN0</accession>
<dbReference type="GO" id="GO:0006508">
    <property type="term" value="P:proteolysis"/>
    <property type="evidence" value="ECO:0007669"/>
    <property type="project" value="UniProtKB-KW"/>
</dbReference>
<feature type="domain" description="Cathepsin propeptide inhibitor" evidence="9">
    <location>
        <begin position="296"/>
        <end position="355"/>
    </location>
</feature>
<feature type="chain" id="PRO_5025544299" evidence="7">
    <location>
        <begin position="16"/>
        <end position="611"/>
    </location>
</feature>
<feature type="domain" description="Cathepsin propeptide inhibitor" evidence="9">
    <location>
        <begin position="21"/>
        <end position="80"/>
    </location>
</feature>
<evidence type="ECO:0000259" key="9">
    <source>
        <dbReference type="SMART" id="SM00848"/>
    </source>
</evidence>
<feature type="domain" description="Peptidase C1A papain C-terminal" evidence="8">
    <location>
        <begin position="199"/>
        <end position="382"/>
    </location>
</feature>
<feature type="signal peptide" evidence="7">
    <location>
        <begin position="1"/>
        <end position="15"/>
    </location>
</feature>
<dbReference type="SMART" id="SM00848">
    <property type="entry name" value="Inhibitor_I29"/>
    <property type="match status" value="3"/>
</dbReference>
<dbReference type="Pfam" id="PF00112">
    <property type="entry name" value="Peptidase_C1"/>
    <property type="match status" value="3"/>
</dbReference>
<organism evidence="10">
    <name type="scientific">Fasciola hepatica</name>
    <name type="common">Liver fluke</name>
    <dbReference type="NCBI Taxonomy" id="6192"/>
    <lineage>
        <taxon>Eukaryota</taxon>
        <taxon>Metazoa</taxon>
        <taxon>Spiralia</taxon>
        <taxon>Lophotrochozoa</taxon>
        <taxon>Platyhelminthes</taxon>
        <taxon>Trematoda</taxon>
        <taxon>Digenea</taxon>
        <taxon>Plagiorchiida</taxon>
        <taxon>Echinostomata</taxon>
        <taxon>Echinostomatoidea</taxon>
        <taxon>Fasciolidae</taxon>
        <taxon>Fasciola</taxon>
    </lineage>
</organism>
<dbReference type="InterPro" id="IPR000169">
    <property type="entry name" value="Pept_cys_AS"/>
</dbReference>
<evidence type="ECO:0000256" key="1">
    <source>
        <dbReference type="ARBA" id="ARBA00008455"/>
    </source>
</evidence>
<keyword evidence="5" id="KW-0865">Zymogen</keyword>
<dbReference type="GO" id="GO:0008234">
    <property type="term" value="F:cysteine-type peptidase activity"/>
    <property type="evidence" value="ECO:0007669"/>
    <property type="project" value="UniProtKB-KW"/>
</dbReference>
<dbReference type="SMART" id="SM00645">
    <property type="entry name" value="Pept_C1"/>
    <property type="match status" value="2"/>
</dbReference>
<evidence type="ECO:0000256" key="6">
    <source>
        <dbReference type="ARBA" id="ARBA00023157"/>
    </source>
</evidence>
<dbReference type="PANTHER" id="PTHR12411">
    <property type="entry name" value="CYSTEINE PROTEASE FAMILY C1-RELATED"/>
    <property type="match status" value="1"/>
</dbReference>
<evidence type="ECO:0000313" key="10">
    <source>
        <dbReference type="EMBL" id="QIB89441.1"/>
    </source>
</evidence>
<evidence type="ECO:0000256" key="2">
    <source>
        <dbReference type="ARBA" id="ARBA00022670"/>
    </source>
</evidence>
<keyword evidence="3" id="KW-0378">Hydrolase</keyword>
<keyword evidence="2" id="KW-0645">Protease</keyword>
<comment type="similarity">
    <text evidence="1">Belongs to the peptidase C1 family.</text>
</comment>
<evidence type="ECO:0000256" key="4">
    <source>
        <dbReference type="ARBA" id="ARBA00022807"/>
    </source>
</evidence>
<feature type="domain" description="Peptidase C1A papain C-terminal" evidence="8">
    <location>
        <begin position="383"/>
        <end position="582"/>
    </location>
</feature>
<evidence type="ECO:0000259" key="8">
    <source>
        <dbReference type="SMART" id="SM00645"/>
    </source>
</evidence>
<dbReference type="FunFam" id="3.90.70.10:FF:000039">
    <property type="entry name" value="Cysteine proteinase 2, putative"/>
    <property type="match status" value="1"/>
</dbReference>
<dbReference type="AlphaFoldDB" id="A0A6C0VEN0"/>
<dbReference type="InterPro" id="IPR039417">
    <property type="entry name" value="Peptidase_C1A_papain-like"/>
</dbReference>
<evidence type="ECO:0000256" key="7">
    <source>
        <dbReference type="SAM" id="SignalP"/>
    </source>
</evidence>
<feature type="domain" description="Cathepsin propeptide inhibitor" evidence="9">
    <location>
        <begin position="112"/>
        <end position="171"/>
    </location>
</feature>
<name>A0A6C0VEN0_FASHE</name>
<dbReference type="InterPro" id="IPR013201">
    <property type="entry name" value="Prot_inhib_I29"/>
</dbReference>
<proteinExistence type="evidence at transcript level"/>
<keyword evidence="4" id="KW-0788">Thiol protease</keyword>
<evidence type="ECO:0000256" key="5">
    <source>
        <dbReference type="ARBA" id="ARBA00023145"/>
    </source>
</evidence>
<reference evidence="10" key="1">
    <citation type="submission" date="2019-07" db="EMBL/GenBank/DDBJ databases">
        <authorList>
            <person name="Gong J."/>
            <person name="Huang S."/>
        </authorList>
    </citation>
    <scope>NUCLEOTIDE SEQUENCE</scope>
</reference>
<keyword evidence="6" id="KW-1015">Disulfide bond</keyword>
<dbReference type="SUPFAM" id="SSF54001">
    <property type="entry name" value="Cysteine proteinases"/>
    <property type="match status" value="4"/>
</dbReference>
<sequence length="611" mass="69865">MRLFILAVLTVGVLGSNDDLWHQWKRMYNKEYNGADDEHRRKIWEENVKHIQEHNLRHDLGLVTYTLGLNQFTDMTFEEFKAKYLTEMPRASDILSHAVLTVGVLGSNDDLWHQWKRMYNKEYNGADDEHRRNIWEENVKHIQEHNLRHDLGLVTYTLGLNQFTDMTFEEFKAKYLTEMPRASDILSHGIPYEANNRAVPDKIDWRESGYVTGVKDQGNCGSCWAFSTTGTMEGQYMKNERTSISFSEQQLVDCSGPWGNNGCGGGLMENAYEYLKQFGILAVLTVGVLGSNDDLWHQWKRMYNKEYNGADDEHRRNIWEENVKHIQEHNLRHDLGLVTYTLGLNQFTDMTFEEFKAKYLTEMPRASDILSHGIPYEASNRAVPDKIDWRESGYVTGVKDQGNCGSCWAFSTTGTMEGQYMKNERTSISFSEQQLVDCSGPWGNNGCGGGLMENAYEYLKQFGLETESSYPYRAVEGQCRYNRQLGVAKVTGYYTLHSGNEAGLKSLVGSEGPAAVAVDVESDFMMYRYVLLCQETESSYPYRAVEGQCRYNRQLGVAKVTGYYTLHSGNEAGLKSLVGSEGPAAVAVDVESDFMMYRYVLLCHRTRRMIN</sequence>
<dbReference type="InterPro" id="IPR013128">
    <property type="entry name" value="Peptidase_C1A"/>
</dbReference>
<dbReference type="Gene3D" id="1.10.287.2250">
    <property type="match status" value="1"/>
</dbReference>
<evidence type="ECO:0000256" key="3">
    <source>
        <dbReference type="ARBA" id="ARBA00022801"/>
    </source>
</evidence>
<dbReference type="Pfam" id="PF08246">
    <property type="entry name" value="Inhibitor_I29"/>
    <property type="match status" value="3"/>
</dbReference>
<protein>
    <submittedName>
        <fullName evidence="10">Cathepsin L7</fullName>
    </submittedName>
</protein>
<dbReference type="InterPro" id="IPR038765">
    <property type="entry name" value="Papain-like_cys_pep_sf"/>
</dbReference>
<dbReference type="PROSITE" id="PS00139">
    <property type="entry name" value="THIOL_PROTEASE_CYS"/>
    <property type="match status" value="2"/>
</dbReference>
<dbReference type="InterPro" id="IPR000668">
    <property type="entry name" value="Peptidase_C1A_C"/>
</dbReference>
<dbReference type="Gene3D" id="3.90.70.10">
    <property type="entry name" value="Cysteine proteinases"/>
    <property type="match status" value="3"/>
</dbReference>
<dbReference type="CDD" id="cd02248">
    <property type="entry name" value="Peptidase_C1A"/>
    <property type="match status" value="2"/>
</dbReference>
<dbReference type="EMBL" id="MN150457">
    <property type="protein sequence ID" value="QIB89441.1"/>
    <property type="molecule type" value="mRNA"/>
</dbReference>
<keyword evidence="7" id="KW-0732">Signal</keyword>